<protein>
    <submittedName>
        <fullName evidence="1">Uncharacterized protein</fullName>
    </submittedName>
</protein>
<dbReference type="AlphaFoldDB" id="I2NCW2"/>
<comment type="caution">
    <text evidence="1">The sequence shown here is derived from an EMBL/GenBank/DDBJ whole genome shotgun (WGS) entry which is preliminary data.</text>
</comment>
<name>I2NCW2_9PAST</name>
<gene>
    <name evidence="1" type="ORF">HMPREF1054_1893</name>
</gene>
<evidence type="ECO:0000313" key="2">
    <source>
        <dbReference type="Proteomes" id="UP000003345"/>
    </source>
</evidence>
<dbReference type="Proteomes" id="UP000003345">
    <property type="component" value="Unassembled WGS sequence"/>
</dbReference>
<dbReference type="PATRIC" id="fig|1095743.3.peg.1861"/>
<sequence length="44" mass="4953">MVKLCCESELPAHFKTFLKGITLVKTNYLGVFVVVIVAHKQYLA</sequence>
<organism evidence="1 2">
    <name type="scientific">Haemophilus paraphrohaemolyticus HK411</name>
    <dbReference type="NCBI Taxonomy" id="1095743"/>
    <lineage>
        <taxon>Bacteria</taxon>
        <taxon>Pseudomonadati</taxon>
        <taxon>Pseudomonadota</taxon>
        <taxon>Gammaproteobacteria</taxon>
        <taxon>Pasteurellales</taxon>
        <taxon>Pasteurellaceae</taxon>
        <taxon>Haemophilus</taxon>
    </lineage>
</organism>
<accession>I2NCW2</accession>
<proteinExistence type="predicted"/>
<dbReference type="EMBL" id="AJMU01000075">
    <property type="protein sequence ID" value="EIG23673.1"/>
    <property type="molecule type" value="Genomic_DNA"/>
</dbReference>
<evidence type="ECO:0000313" key="1">
    <source>
        <dbReference type="EMBL" id="EIG23673.1"/>
    </source>
</evidence>
<reference evidence="1 2" key="1">
    <citation type="submission" date="2012-04" db="EMBL/GenBank/DDBJ databases">
        <authorList>
            <person name="Harkins D.M."/>
            <person name="Madupu R."/>
            <person name="Durkin A.S."/>
            <person name="Torralba M."/>
            <person name="Methe B."/>
            <person name="Sutton G.G."/>
            <person name="Nelson K.E."/>
        </authorList>
    </citation>
    <scope>NUCLEOTIDE SEQUENCE [LARGE SCALE GENOMIC DNA]</scope>
    <source>
        <strain evidence="1 2">HK411</strain>
    </source>
</reference>